<comment type="caution">
    <text evidence="5">The sequence shown here is derived from an EMBL/GenBank/DDBJ whole genome shotgun (WGS) entry which is preliminary data.</text>
</comment>
<evidence type="ECO:0000256" key="3">
    <source>
        <dbReference type="ARBA" id="ARBA00022729"/>
    </source>
</evidence>
<dbReference type="SUPFAM" id="SSF53850">
    <property type="entry name" value="Periplasmic binding protein-like II"/>
    <property type="match status" value="1"/>
</dbReference>
<dbReference type="Gene3D" id="3.40.190.10">
    <property type="entry name" value="Periplasmic binding protein-like II"/>
    <property type="match status" value="2"/>
</dbReference>
<dbReference type="Pfam" id="PF12974">
    <property type="entry name" value="Phosphonate-bd"/>
    <property type="match status" value="1"/>
</dbReference>
<proteinExistence type="inferred from homology"/>
<evidence type="ECO:0000313" key="5">
    <source>
        <dbReference type="EMBL" id="MEO1766953.1"/>
    </source>
</evidence>
<evidence type="ECO:0000256" key="4">
    <source>
        <dbReference type="SAM" id="SignalP"/>
    </source>
</evidence>
<keyword evidence="3 4" id="KW-0732">Signal</keyword>
<comment type="subcellular location">
    <subcellularLocation>
        <location evidence="1">Periplasm</location>
    </subcellularLocation>
</comment>
<reference evidence="5 6" key="1">
    <citation type="submission" date="2024-02" db="EMBL/GenBank/DDBJ databases">
        <title>New thermophilic sulfur-oxidizing bacteria from a hot springs of the Uzon caldera (Kamchatka, Russia).</title>
        <authorList>
            <person name="Dukat A.M."/>
            <person name="Elcheninov A.G."/>
            <person name="Frolov E.N."/>
        </authorList>
    </citation>
    <scope>NUCLEOTIDE SEQUENCE [LARGE SCALE GENOMIC DNA]</scope>
    <source>
        <strain evidence="5 6">AK1</strain>
    </source>
</reference>
<name>A0ABV0EHI0_9BURK</name>
<feature type="chain" id="PRO_5047417977" evidence="4">
    <location>
        <begin position="20"/>
        <end position="267"/>
    </location>
</feature>
<accession>A0ABV0EHI0</accession>
<feature type="signal peptide" evidence="4">
    <location>
        <begin position="1"/>
        <end position="19"/>
    </location>
</feature>
<dbReference type="EMBL" id="JBAJEX010000004">
    <property type="protein sequence ID" value="MEO1766953.1"/>
    <property type="molecule type" value="Genomic_DNA"/>
</dbReference>
<organism evidence="5 6">
    <name type="scientific">Thiobacter aerophilum</name>
    <dbReference type="NCBI Taxonomy" id="3121275"/>
    <lineage>
        <taxon>Bacteria</taxon>
        <taxon>Pseudomonadati</taxon>
        <taxon>Pseudomonadota</taxon>
        <taxon>Betaproteobacteria</taxon>
        <taxon>Burkholderiales</taxon>
        <taxon>Thiobacteraceae</taxon>
        <taxon>Thiobacter</taxon>
    </lineage>
</organism>
<gene>
    <name evidence="5" type="ORF">V6E02_06990</name>
</gene>
<comment type="similarity">
    <text evidence="2">Belongs to the bacterial solute-binding protein SsuA/TauA family.</text>
</comment>
<dbReference type="PANTHER" id="PTHR30024">
    <property type="entry name" value="ALIPHATIC SULFONATES-BINDING PROTEIN-RELATED"/>
    <property type="match status" value="1"/>
</dbReference>
<evidence type="ECO:0000256" key="1">
    <source>
        <dbReference type="ARBA" id="ARBA00004418"/>
    </source>
</evidence>
<evidence type="ECO:0000313" key="6">
    <source>
        <dbReference type="Proteomes" id="UP001482231"/>
    </source>
</evidence>
<evidence type="ECO:0000256" key="2">
    <source>
        <dbReference type="ARBA" id="ARBA00010742"/>
    </source>
</evidence>
<protein>
    <submittedName>
        <fullName evidence="5">PhnD/SsuA/transferrin family substrate-binding protein</fullName>
    </submittedName>
</protein>
<dbReference type="RefSeq" id="WP_347308063.1">
    <property type="nucleotide sequence ID" value="NZ_JBAJEX010000004.1"/>
</dbReference>
<sequence>MRRLLPLLCLLFVLSTASAQEALLLGVNDGVAGQMDYSKLIDRYQPLADYLSKLLKKPVKLESSQNLKSSTENLMKGRYDLFFSKPSNVAAQAMARANYDLVAAVKGAFTVKFIARKDSGLAKPEDIRGRRIAYAQGTFMEKAGMATLRDLGIVPKPSELVKARYQDAIAFIVENRFADVGMVSPIVAKQWEAKGGITVFESKKLPFWSLIASPRLSAAQKATVREGLLNAANDPLGQKMLNSLEITGFEAGDKQAYLDLLAWLARQ</sequence>
<keyword evidence="6" id="KW-1185">Reference proteome</keyword>
<dbReference type="PANTHER" id="PTHR30024:SF47">
    <property type="entry name" value="TAURINE-BINDING PERIPLASMIC PROTEIN"/>
    <property type="match status" value="1"/>
</dbReference>
<dbReference type="Proteomes" id="UP001482231">
    <property type="component" value="Unassembled WGS sequence"/>
</dbReference>